<evidence type="ECO:0000313" key="3">
    <source>
        <dbReference type="EMBL" id="MDU0339813.1"/>
    </source>
</evidence>
<accession>A0ABU3S4V4</accession>
<gene>
    <name evidence="3" type="ORF">RKE40_07970</name>
</gene>
<reference evidence="3 4" key="1">
    <citation type="submission" date="2023-09" db="EMBL/GenBank/DDBJ databases">
        <title>Whole genome shotgun sequencing (WGS) of Bosea sp. ZW T0_25, isolated from stored onions (Allium cepa).</title>
        <authorList>
            <person name="Stoll D.A."/>
            <person name="Huch M."/>
        </authorList>
    </citation>
    <scope>NUCLEOTIDE SEQUENCE [LARGE SCALE GENOMIC DNA]</scope>
    <source>
        <strain evidence="3 4">ZW T0_25</strain>
    </source>
</reference>
<dbReference type="RefSeq" id="WP_316017695.1">
    <property type="nucleotide sequence ID" value="NZ_JAWDID010000008.1"/>
</dbReference>
<proteinExistence type="predicted"/>
<protein>
    <recommendedName>
        <fullName evidence="5">POTRA domain-containing protein</fullName>
    </recommendedName>
</protein>
<feature type="signal peptide" evidence="2">
    <location>
        <begin position="1"/>
        <end position="19"/>
    </location>
</feature>
<keyword evidence="2" id="KW-0732">Signal</keyword>
<organism evidence="3 4">
    <name type="scientific">Bosea rubneri</name>
    <dbReference type="NCBI Taxonomy" id="3075434"/>
    <lineage>
        <taxon>Bacteria</taxon>
        <taxon>Pseudomonadati</taxon>
        <taxon>Pseudomonadota</taxon>
        <taxon>Alphaproteobacteria</taxon>
        <taxon>Hyphomicrobiales</taxon>
        <taxon>Boseaceae</taxon>
        <taxon>Bosea</taxon>
    </lineage>
</organism>
<feature type="compositionally biased region" description="Pro residues" evidence="1">
    <location>
        <begin position="24"/>
        <end position="34"/>
    </location>
</feature>
<evidence type="ECO:0000256" key="1">
    <source>
        <dbReference type="SAM" id="MobiDB-lite"/>
    </source>
</evidence>
<feature type="region of interest" description="Disordered" evidence="1">
    <location>
        <begin position="18"/>
        <end position="43"/>
    </location>
</feature>
<dbReference type="Proteomes" id="UP001254257">
    <property type="component" value="Unassembled WGS sequence"/>
</dbReference>
<evidence type="ECO:0000256" key="2">
    <source>
        <dbReference type="SAM" id="SignalP"/>
    </source>
</evidence>
<keyword evidence="4" id="KW-1185">Reference proteome</keyword>
<comment type="caution">
    <text evidence="3">The sequence shown here is derived from an EMBL/GenBank/DDBJ whole genome shotgun (WGS) entry which is preliminary data.</text>
</comment>
<evidence type="ECO:0008006" key="5">
    <source>
        <dbReference type="Google" id="ProtNLM"/>
    </source>
</evidence>
<feature type="chain" id="PRO_5047101389" description="POTRA domain-containing protein" evidence="2">
    <location>
        <begin position="20"/>
        <end position="122"/>
    </location>
</feature>
<sequence length="122" mass="12462">MITIAAAGAALLLAGAANAQTRPADPPASAPPTTAPQTPSTAPTIKSINVVELDALPEATRAQVNQVVATRTANELQQLQKAIEAAPAVKSAIEAKGFSTRDVVLAEVNDEGELTVVTRRLG</sequence>
<evidence type="ECO:0000313" key="4">
    <source>
        <dbReference type="Proteomes" id="UP001254257"/>
    </source>
</evidence>
<dbReference type="EMBL" id="JAWDID010000008">
    <property type="protein sequence ID" value="MDU0339813.1"/>
    <property type="molecule type" value="Genomic_DNA"/>
</dbReference>
<name>A0ABU3S4V4_9HYPH</name>